<evidence type="ECO:0000256" key="2">
    <source>
        <dbReference type="ARBA" id="ARBA00022475"/>
    </source>
</evidence>
<comment type="caution">
    <text evidence="7">The sequence shown here is derived from an EMBL/GenBank/DDBJ whole genome shotgun (WGS) entry which is preliminary data.</text>
</comment>
<feature type="transmembrane region" description="Helical" evidence="6">
    <location>
        <begin position="125"/>
        <end position="153"/>
    </location>
</feature>
<feature type="transmembrane region" description="Helical" evidence="6">
    <location>
        <begin position="29"/>
        <end position="48"/>
    </location>
</feature>
<dbReference type="NCBIfam" id="TIGR00765">
    <property type="entry name" value="yihY_not_rbn"/>
    <property type="match status" value="1"/>
</dbReference>
<dbReference type="PANTHER" id="PTHR30213:SF0">
    <property type="entry name" value="UPF0761 MEMBRANE PROTEIN YIHY"/>
    <property type="match status" value="1"/>
</dbReference>
<evidence type="ECO:0000256" key="6">
    <source>
        <dbReference type="SAM" id="Phobius"/>
    </source>
</evidence>
<comment type="subcellular location">
    <subcellularLocation>
        <location evidence="1">Cell membrane</location>
        <topology evidence="1">Multi-pass membrane protein</topology>
    </subcellularLocation>
</comment>
<dbReference type="AlphaFoldDB" id="A0A371IMX3"/>
<dbReference type="InterPro" id="IPR017039">
    <property type="entry name" value="Virul_fac_BrkB"/>
</dbReference>
<keyword evidence="2" id="KW-1003">Cell membrane</keyword>
<proteinExistence type="predicted"/>
<evidence type="ECO:0000256" key="3">
    <source>
        <dbReference type="ARBA" id="ARBA00022692"/>
    </source>
</evidence>
<sequence>MDKKKQFIKDFKTAYTEGDVSSNAAKISYFLIFAIFPFIITLLNIASFTGLNNQLILDNIASALPTQASEMVLGVINDINKNSSGFLLIFSILLGVWSASRGILSIIQSINEAYELEETRGFIKINLIAVALTAFVFTAIIVSIVLMLFAGYINDALANFLGLDFDTIKLINIVKYVIIVLLLVLVFTMLYRFSPNYETAQPHSIKYSLPGAVFSTVVWLLASFLFSLYINNFANYNKTYGSIGGVIVTLLWMNISASILLLGGVLNATLRRTYFSQDITTAHKKLVDRKKEIAIATKVEASRIIDLSINETDQERLNEKQIYKAKRTSKPERRIVDGLEKKWIFHDKINDKN</sequence>
<feature type="transmembrane region" description="Helical" evidence="6">
    <location>
        <begin position="242"/>
        <end position="266"/>
    </location>
</feature>
<dbReference type="STRING" id="1871336.BBG48_03020"/>
<keyword evidence="8" id="KW-1185">Reference proteome</keyword>
<reference evidence="7 8" key="1">
    <citation type="journal article" date="2016" name="Genome Announc.">
        <title>Draft Genome Sequence of Criibacterium bergeronii gen. nov., sp. nov., Strain CCRI-22567T, Isolated from a Vaginal Sample from a Woman with Bacterial Vaginosis.</title>
        <authorList>
            <person name="Maheux A.F."/>
            <person name="Berube E."/>
            <person name="Boudreau D.K."/>
            <person name="Raymond F."/>
            <person name="Corbeil J."/>
            <person name="Roy P.H."/>
            <person name="Boissinot M."/>
            <person name="Omar R.F."/>
        </authorList>
    </citation>
    <scope>NUCLEOTIDE SEQUENCE [LARGE SCALE GENOMIC DNA]</scope>
    <source>
        <strain evidence="7 8">CCRI-22567</strain>
    </source>
</reference>
<name>A0A371IMX3_9FIRM</name>
<dbReference type="PANTHER" id="PTHR30213">
    <property type="entry name" value="INNER MEMBRANE PROTEIN YHJD"/>
    <property type="match status" value="1"/>
</dbReference>
<feature type="transmembrane region" description="Helical" evidence="6">
    <location>
        <begin position="212"/>
        <end position="230"/>
    </location>
</feature>
<protein>
    <submittedName>
        <fullName evidence="7">YihY/virulence factor BrkB family protein</fullName>
    </submittedName>
</protein>
<evidence type="ECO:0000256" key="1">
    <source>
        <dbReference type="ARBA" id="ARBA00004651"/>
    </source>
</evidence>
<dbReference type="RefSeq" id="WP_068912682.1">
    <property type="nucleotide sequence ID" value="NZ_MBEW02000004.1"/>
</dbReference>
<organism evidence="7 8">
    <name type="scientific">Criibacterium bergeronii</name>
    <dbReference type="NCBI Taxonomy" id="1871336"/>
    <lineage>
        <taxon>Bacteria</taxon>
        <taxon>Bacillati</taxon>
        <taxon>Bacillota</taxon>
        <taxon>Clostridia</taxon>
        <taxon>Peptostreptococcales</taxon>
        <taxon>Filifactoraceae</taxon>
        <taxon>Criibacterium</taxon>
    </lineage>
</organism>
<keyword evidence="3 6" id="KW-0812">Transmembrane</keyword>
<dbReference type="EMBL" id="MBEW02000004">
    <property type="protein sequence ID" value="RDY21845.1"/>
    <property type="molecule type" value="Genomic_DNA"/>
</dbReference>
<evidence type="ECO:0000256" key="4">
    <source>
        <dbReference type="ARBA" id="ARBA00022989"/>
    </source>
</evidence>
<evidence type="ECO:0000313" key="8">
    <source>
        <dbReference type="Proteomes" id="UP000093352"/>
    </source>
</evidence>
<feature type="transmembrane region" description="Helical" evidence="6">
    <location>
        <begin position="85"/>
        <end position="104"/>
    </location>
</feature>
<gene>
    <name evidence="7" type="ORF">BBG48_003185</name>
</gene>
<keyword evidence="5 6" id="KW-0472">Membrane</keyword>
<dbReference type="GO" id="GO:0005886">
    <property type="term" value="C:plasma membrane"/>
    <property type="evidence" value="ECO:0007669"/>
    <property type="project" value="UniProtKB-SubCell"/>
</dbReference>
<dbReference type="Proteomes" id="UP000093352">
    <property type="component" value="Unassembled WGS sequence"/>
</dbReference>
<evidence type="ECO:0000313" key="7">
    <source>
        <dbReference type="EMBL" id="RDY21845.1"/>
    </source>
</evidence>
<dbReference type="Pfam" id="PF03631">
    <property type="entry name" value="Virul_fac_BrkB"/>
    <property type="match status" value="1"/>
</dbReference>
<evidence type="ECO:0000256" key="5">
    <source>
        <dbReference type="ARBA" id="ARBA00023136"/>
    </source>
</evidence>
<accession>A0A371IMX3</accession>
<keyword evidence="4 6" id="KW-1133">Transmembrane helix</keyword>
<feature type="transmembrane region" description="Helical" evidence="6">
    <location>
        <begin position="173"/>
        <end position="191"/>
    </location>
</feature>